<organism evidence="13 17">
    <name type="scientific">Rotaria magnacalcarata</name>
    <dbReference type="NCBI Taxonomy" id="392030"/>
    <lineage>
        <taxon>Eukaryota</taxon>
        <taxon>Metazoa</taxon>
        <taxon>Spiralia</taxon>
        <taxon>Gnathifera</taxon>
        <taxon>Rotifera</taxon>
        <taxon>Eurotatoria</taxon>
        <taxon>Bdelloidea</taxon>
        <taxon>Philodinida</taxon>
        <taxon>Philodinidae</taxon>
        <taxon>Rotaria</taxon>
    </lineage>
</organism>
<evidence type="ECO:0000256" key="8">
    <source>
        <dbReference type="ARBA" id="ARBA00023054"/>
    </source>
</evidence>
<evidence type="ECO:0000256" key="3">
    <source>
        <dbReference type="ARBA" id="ARBA00022499"/>
    </source>
</evidence>
<evidence type="ECO:0000259" key="12">
    <source>
        <dbReference type="PROSITE" id="PS50157"/>
    </source>
</evidence>
<evidence type="ECO:0000256" key="6">
    <source>
        <dbReference type="ARBA" id="ARBA00022833"/>
    </source>
</evidence>
<dbReference type="Proteomes" id="UP000681967">
    <property type="component" value="Unassembled WGS sequence"/>
</dbReference>
<comment type="subcellular location">
    <subcellularLocation>
        <location evidence="1">Cytoplasm</location>
    </subcellularLocation>
</comment>
<dbReference type="InterPro" id="IPR049342">
    <property type="entry name" value="TRAF1-6_MATH_dom"/>
</dbReference>
<keyword evidence="7" id="KW-0832">Ubl conjugation</keyword>
<keyword evidence="8" id="KW-0175">Coiled coil</keyword>
<dbReference type="PROSITE" id="PS50144">
    <property type="entry name" value="MATH"/>
    <property type="match status" value="1"/>
</dbReference>
<dbReference type="InterPro" id="IPR001841">
    <property type="entry name" value="Znf_RING"/>
</dbReference>
<dbReference type="CDD" id="cd00270">
    <property type="entry name" value="MATH_TRAF_C"/>
    <property type="match status" value="1"/>
</dbReference>
<keyword evidence="5 9" id="KW-0479">Metal-binding</keyword>
<dbReference type="OrthoDB" id="5574452at2759"/>
<dbReference type="GO" id="GO:0005737">
    <property type="term" value="C:cytoplasm"/>
    <property type="evidence" value="ECO:0007669"/>
    <property type="project" value="UniProtKB-SubCell"/>
</dbReference>
<dbReference type="GO" id="GO:0005164">
    <property type="term" value="F:tumor necrosis factor receptor binding"/>
    <property type="evidence" value="ECO:0007669"/>
    <property type="project" value="TreeGrafter"/>
</dbReference>
<feature type="domain" description="RING-type" evidence="10">
    <location>
        <begin position="41"/>
        <end position="84"/>
    </location>
</feature>
<protein>
    <recommendedName>
        <fullName evidence="18">TNF receptor-associated factor</fullName>
    </recommendedName>
</protein>
<proteinExistence type="predicted"/>
<dbReference type="EMBL" id="CAJOBJ010006990">
    <property type="protein sequence ID" value="CAF4074821.1"/>
    <property type="molecule type" value="Genomic_DNA"/>
</dbReference>
<accession>A0A814XNY3</accession>
<dbReference type="Pfam" id="PF21355">
    <property type="entry name" value="TRAF-mep_MATH"/>
    <property type="match status" value="1"/>
</dbReference>
<evidence type="ECO:0000313" key="17">
    <source>
        <dbReference type="Proteomes" id="UP000663855"/>
    </source>
</evidence>
<name>A0A814XNY3_9BILA</name>
<dbReference type="PROSITE" id="PS50089">
    <property type="entry name" value="ZF_RING_2"/>
    <property type="match status" value="1"/>
</dbReference>
<feature type="domain" description="MATH" evidence="11">
    <location>
        <begin position="314"/>
        <end position="461"/>
    </location>
</feature>
<dbReference type="InterPro" id="IPR013087">
    <property type="entry name" value="Znf_C2H2_type"/>
</dbReference>
<dbReference type="InterPro" id="IPR012227">
    <property type="entry name" value="TNF_rcpt-assoc_TRAF_met"/>
</dbReference>
<dbReference type="GO" id="GO:0007165">
    <property type="term" value="P:signal transduction"/>
    <property type="evidence" value="ECO:0007669"/>
    <property type="project" value="InterPro"/>
</dbReference>
<keyword evidence="2" id="KW-0963">Cytoplasm</keyword>
<keyword evidence="3" id="KW-1017">Isopeptide bond</keyword>
<dbReference type="EMBL" id="CAJNOV010005612">
    <property type="protein sequence ID" value="CAF1218937.1"/>
    <property type="molecule type" value="Genomic_DNA"/>
</dbReference>
<dbReference type="Gene3D" id="3.30.40.10">
    <property type="entry name" value="Zinc/RING finger domain, C3HC4 (zinc finger)"/>
    <property type="match status" value="1"/>
</dbReference>
<dbReference type="Proteomes" id="UP000663834">
    <property type="component" value="Unassembled WGS sequence"/>
</dbReference>
<dbReference type="InterPro" id="IPR008974">
    <property type="entry name" value="TRAF-like"/>
</dbReference>
<evidence type="ECO:0000313" key="14">
    <source>
        <dbReference type="EMBL" id="CAF1220406.1"/>
    </source>
</evidence>
<dbReference type="SUPFAM" id="SSF49599">
    <property type="entry name" value="TRAF domain-like"/>
    <property type="match status" value="1"/>
</dbReference>
<evidence type="ECO:0000256" key="7">
    <source>
        <dbReference type="ARBA" id="ARBA00022843"/>
    </source>
</evidence>
<comment type="caution">
    <text evidence="13">The sequence shown here is derived from an EMBL/GenBank/DDBJ whole genome shotgun (WGS) entry which is preliminary data.</text>
</comment>
<dbReference type="GO" id="GO:0008270">
    <property type="term" value="F:zinc ion binding"/>
    <property type="evidence" value="ECO:0007669"/>
    <property type="project" value="UniProtKB-KW"/>
</dbReference>
<dbReference type="SUPFAM" id="SSF57850">
    <property type="entry name" value="RING/U-box"/>
    <property type="match status" value="1"/>
</dbReference>
<keyword evidence="4" id="KW-0053">Apoptosis</keyword>
<sequence>MVDSSDSQLSNEHVSSSSISPYPKCGFDVDDIENKNSRFKCIFCSLLIQEPIQLIECGHRSCRGCFEARAAVAPDENVTCPYDDCNVKTNISQIMPDKAFKKELDILKVACIHRRDNRCNWEGLLNDYQSHLDEIHMQYICFECNESFSSQAILNKHIRKNCPRIFAACPLAPLCTEEMIRKTDFMHHFFSGRHQETINKFLIGEYHFTESSTQEQHMELDAIDKEFEEKISQQITNLSKTMQIINDKTVEITNDFTSSNKRFSTIVQEISNAHLSILEKIPIKHSIQPRQVQLQKDIENLQQICTASEYISTDGTLTWRIEHVSEKIADAQSERQTSILSPVFYSSHTGYKMRARLFLFGDGNARRTHVSLFFALMKGEYDAILKWPFQYKVTFCLLDQTGNNRHIIDSFYPDVKSNSFQRPVDEANIASGIPKLFPLSLLLQDDNVYVREDTMYIKIMVALNETPKMLLPFVLTLNPALPNHIQENLIKQEIVRRQQQPATVDNSQPTPMNI</sequence>
<dbReference type="GO" id="GO:0009898">
    <property type="term" value="C:cytoplasmic side of plasma membrane"/>
    <property type="evidence" value="ECO:0007669"/>
    <property type="project" value="TreeGrafter"/>
</dbReference>
<dbReference type="GO" id="GO:0043122">
    <property type="term" value="P:regulation of canonical NF-kappaB signal transduction"/>
    <property type="evidence" value="ECO:0007669"/>
    <property type="project" value="TreeGrafter"/>
</dbReference>
<gene>
    <name evidence="16" type="ORF">BYL167_LOCUS19523</name>
    <name evidence="13" type="ORF">CJN711_LOCUS12901</name>
    <name evidence="15" type="ORF">GIL414_LOCUS15721</name>
    <name evidence="14" type="ORF">KQP761_LOCUS778</name>
</gene>
<evidence type="ECO:0000313" key="13">
    <source>
        <dbReference type="EMBL" id="CAF1218937.1"/>
    </source>
</evidence>
<dbReference type="PIRSF" id="PIRSF015614">
    <property type="entry name" value="TRAF"/>
    <property type="match status" value="1"/>
</dbReference>
<dbReference type="EMBL" id="CAJNOW010000055">
    <property type="protein sequence ID" value="CAF1220406.1"/>
    <property type="molecule type" value="Genomic_DNA"/>
</dbReference>
<dbReference type="InterPro" id="IPR002083">
    <property type="entry name" value="MATH/TRAF_dom"/>
</dbReference>
<evidence type="ECO:0000256" key="5">
    <source>
        <dbReference type="ARBA" id="ARBA00022771"/>
    </source>
</evidence>
<keyword evidence="6" id="KW-0862">Zinc</keyword>
<dbReference type="InterPro" id="IPR013083">
    <property type="entry name" value="Znf_RING/FYVE/PHD"/>
</dbReference>
<dbReference type="Proteomes" id="UP000663855">
    <property type="component" value="Unassembled WGS sequence"/>
</dbReference>
<reference evidence="13" key="1">
    <citation type="submission" date="2021-02" db="EMBL/GenBank/DDBJ databases">
        <authorList>
            <person name="Nowell W R."/>
        </authorList>
    </citation>
    <scope>NUCLEOTIDE SEQUENCE</scope>
</reference>
<evidence type="ECO:0000259" key="10">
    <source>
        <dbReference type="PROSITE" id="PS50089"/>
    </source>
</evidence>
<dbReference type="Gene3D" id="2.60.210.10">
    <property type="entry name" value="Apoptosis, Tumor Necrosis Factor Receptor Associated Protein 2, Chain A"/>
    <property type="match status" value="1"/>
</dbReference>
<evidence type="ECO:0000313" key="15">
    <source>
        <dbReference type="EMBL" id="CAF4074821.1"/>
    </source>
</evidence>
<dbReference type="PROSITE" id="PS50157">
    <property type="entry name" value="ZINC_FINGER_C2H2_2"/>
    <property type="match status" value="1"/>
</dbReference>
<evidence type="ECO:0000256" key="2">
    <source>
        <dbReference type="ARBA" id="ARBA00022490"/>
    </source>
</evidence>
<dbReference type="EMBL" id="CAJOBH010008311">
    <property type="protein sequence ID" value="CAF4109491.1"/>
    <property type="molecule type" value="Genomic_DNA"/>
</dbReference>
<evidence type="ECO:0000256" key="4">
    <source>
        <dbReference type="ARBA" id="ARBA00022703"/>
    </source>
</evidence>
<keyword evidence="5 9" id="KW-0863">Zinc-finger</keyword>
<dbReference type="GO" id="GO:0042981">
    <property type="term" value="P:regulation of apoptotic process"/>
    <property type="evidence" value="ECO:0007669"/>
    <property type="project" value="InterPro"/>
</dbReference>
<dbReference type="AlphaFoldDB" id="A0A814XNY3"/>
<dbReference type="Proteomes" id="UP000681720">
    <property type="component" value="Unassembled WGS sequence"/>
</dbReference>
<evidence type="ECO:0008006" key="18">
    <source>
        <dbReference type="Google" id="ProtNLM"/>
    </source>
</evidence>
<evidence type="ECO:0000256" key="1">
    <source>
        <dbReference type="ARBA" id="ARBA00004496"/>
    </source>
</evidence>
<dbReference type="PANTHER" id="PTHR10131">
    <property type="entry name" value="TNF RECEPTOR ASSOCIATED FACTOR"/>
    <property type="match status" value="1"/>
</dbReference>
<feature type="domain" description="C2H2-type" evidence="12">
    <location>
        <begin position="139"/>
        <end position="159"/>
    </location>
</feature>
<dbReference type="SMART" id="SM00061">
    <property type="entry name" value="MATH"/>
    <property type="match status" value="1"/>
</dbReference>
<evidence type="ECO:0000256" key="9">
    <source>
        <dbReference type="PROSITE-ProRule" id="PRU00042"/>
    </source>
</evidence>
<dbReference type="PANTHER" id="PTHR10131:SF138">
    <property type="entry name" value="RE66324P"/>
    <property type="match status" value="1"/>
</dbReference>
<dbReference type="GO" id="GO:0006915">
    <property type="term" value="P:apoptotic process"/>
    <property type="evidence" value="ECO:0007669"/>
    <property type="project" value="UniProtKB-KW"/>
</dbReference>
<dbReference type="FunFam" id="2.60.210.10:FF:000001">
    <property type="entry name" value="TNF receptor-associated factor"/>
    <property type="match status" value="1"/>
</dbReference>
<evidence type="ECO:0000313" key="16">
    <source>
        <dbReference type="EMBL" id="CAF4109491.1"/>
    </source>
</evidence>
<evidence type="ECO:0000259" key="11">
    <source>
        <dbReference type="PROSITE" id="PS50144"/>
    </source>
</evidence>